<dbReference type="EMBL" id="CP049109">
    <property type="protein sequence ID" value="QIG79467.1"/>
    <property type="molecule type" value="Genomic_DNA"/>
</dbReference>
<dbReference type="KEGG" id="spzr:G5C33_06475"/>
<protein>
    <submittedName>
        <fullName evidence="1">YqcI/YcgG family protein</fullName>
    </submittedName>
</protein>
<dbReference type="PANTHER" id="PTHR40045">
    <property type="entry name" value="YCGG FAMILY PROTEIN"/>
    <property type="match status" value="1"/>
</dbReference>
<dbReference type="InterPro" id="IPR014988">
    <property type="entry name" value="Uncharacterised_YqcI/YcgG"/>
</dbReference>
<keyword evidence="2" id="KW-1185">Reference proteome</keyword>
<dbReference type="Proteomes" id="UP000501568">
    <property type="component" value="Chromosome"/>
</dbReference>
<sequence length="226" mass="25843">MERLAEPSCDTLEQELRTIIEAHDFPCVGAKAALARGNLRVVSARDMLSAWNDLEIHGALLEWAHAYRKAPEGFRSLAVVFETPLDLDEADFEKAMWHRIQSFADKDAWLGQEYDSDVSPDPEDPHFSLSFGGEAFFVVGLHPNASRPARRFPHPTLVFNLHDQFERLREEGKYERMRERILARDIKLAGDINPMLARHGEASEARQYSGRLVTNGWKCPFQDPRK</sequence>
<dbReference type="PANTHER" id="PTHR40045:SF1">
    <property type="entry name" value="YQCI_YCGG FAMILY PROTEIN"/>
    <property type="match status" value="1"/>
</dbReference>
<reference evidence="1 2" key="1">
    <citation type="submission" date="2020-02" db="EMBL/GenBank/DDBJ databases">
        <authorList>
            <person name="Zheng R.K."/>
            <person name="Sun C.M."/>
        </authorList>
    </citation>
    <scope>NUCLEOTIDE SEQUENCE [LARGE SCALE GENOMIC DNA]</scope>
    <source>
        <strain evidence="2">zrk23</strain>
    </source>
</reference>
<organism evidence="1 2">
    <name type="scientific">Stakelama tenebrarum</name>
    <dbReference type="NCBI Taxonomy" id="2711215"/>
    <lineage>
        <taxon>Bacteria</taxon>
        <taxon>Pseudomonadati</taxon>
        <taxon>Pseudomonadota</taxon>
        <taxon>Alphaproteobacteria</taxon>
        <taxon>Sphingomonadales</taxon>
        <taxon>Sphingomonadaceae</taxon>
        <taxon>Stakelama</taxon>
    </lineage>
</organism>
<proteinExistence type="predicted"/>
<evidence type="ECO:0000313" key="1">
    <source>
        <dbReference type="EMBL" id="QIG79467.1"/>
    </source>
</evidence>
<accession>A0A6G6Y3S9</accession>
<gene>
    <name evidence="1" type="ORF">G5C33_06475</name>
</gene>
<dbReference type="NCBIfam" id="NF041366">
    <property type="entry name" value="GntA_guanitoxin"/>
    <property type="match status" value="1"/>
</dbReference>
<dbReference type="AlphaFoldDB" id="A0A6G6Y3S9"/>
<evidence type="ECO:0000313" key="2">
    <source>
        <dbReference type="Proteomes" id="UP000501568"/>
    </source>
</evidence>
<name>A0A6G6Y3S9_9SPHN</name>
<dbReference type="Pfam" id="PF08892">
    <property type="entry name" value="YqcI_YcgG"/>
    <property type="match status" value="1"/>
</dbReference>